<proteinExistence type="predicted"/>
<accession>A0A6J7FUC0</accession>
<evidence type="ECO:0000313" key="2">
    <source>
        <dbReference type="EMBL" id="CAB4897578.1"/>
    </source>
</evidence>
<sequence>MTWDDQLGRRVGHVEAQELAYRRRIIAVTPEERDTLLRAIEDRGIDVVIDEVAAWVRRILADPDDDGPLPPIGATLQKQWRINARALRRDGYRRFAEGARHVRELLRHDLDLRARYVSTPKDMDAPVIDATLRSDADFTAEQLAEIGDLRWPPRPRAYRRRRRPERSTFVADPVDPAQRDRDRAAYDRETREWREKKLAEERRRILEDDDV</sequence>
<feature type="compositionally biased region" description="Basic and acidic residues" evidence="1">
    <location>
        <begin position="177"/>
        <end position="189"/>
    </location>
</feature>
<name>A0A6J7FUC0_9ZZZZ</name>
<evidence type="ECO:0000256" key="1">
    <source>
        <dbReference type="SAM" id="MobiDB-lite"/>
    </source>
</evidence>
<organism evidence="2">
    <name type="scientific">freshwater metagenome</name>
    <dbReference type="NCBI Taxonomy" id="449393"/>
    <lineage>
        <taxon>unclassified sequences</taxon>
        <taxon>metagenomes</taxon>
        <taxon>ecological metagenomes</taxon>
    </lineage>
</organism>
<reference evidence="2" key="1">
    <citation type="submission" date="2020-05" db="EMBL/GenBank/DDBJ databases">
        <authorList>
            <person name="Chiriac C."/>
            <person name="Salcher M."/>
            <person name="Ghai R."/>
            <person name="Kavagutti S V."/>
        </authorList>
    </citation>
    <scope>NUCLEOTIDE SEQUENCE</scope>
</reference>
<protein>
    <submittedName>
        <fullName evidence="2">Unannotated protein</fullName>
    </submittedName>
</protein>
<dbReference type="AlphaFoldDB" id="A0A6J7FUC0"/>
<feature type="region of interest" description="Disordered" evidence="1">
    <location>
        <begin position="157"/>
        <end position="189"/>
    </location>
</feature>
<gene>
    <name evidence="2" type="ORF">UFOPK3564_00387</name>
</gene>
<dbReference type="EMBL" id="CAFBMK010000012">
    <property type="protein sequence ID" value="CAB4897578.1"/>
    <property type="molecule type" value="Genomic_DNA"/>
</dbReference>